<gene>
    <name evidence="1" type="ORF">ABK905_09255</name>
</gene>
<reference evidence="1" key="1">
    <citation type="submission" date="2024-06" db="EMBL/GenBank/DDBJ databases">
        <authorList>
            <person name="Coelho C."/>
            <person name="Bento M."/>
            <person name="Garcia E."/>
            <person name="Camelo A."/>
            <person name="Brandao I."/>
            <person name="Espirito Santo C."/>
            <person name="Trovao J."/>
            <person name="Verissimo A."/>
            <person name="Costa J."/>
            <person name="Tiago I."/>
        </authorList>
    </citation>
    <scope>NUCLEOTIDE SEQUENCE</scope>
    <source>
        <strain evidence="1">KWT182</strain>
    </source>
</reference>
<dbReference type="Pfam" id="PF13973">
    <property type="entry name" value="DUF4222"/>
    <property type="match status" value="1"/>
</dbReference>
<organism evidence="1">
    <name type="scientific">Acerihabitans sp. KWT182</name>
    <dbReference type="NCBI Taxonomy" id="3157919"/>
    <lineage>
        <taxon>Bacteria</taxon>
        <taxon>Pseudomonadati</taxon>
        <taxon>Pseudomonadota</taxon>
        <taxon>Gammaproteobacteria</taxon>
        <taxon>Enterobacterales</taxon>
        <taxon>Pectobacteriaceae</taxon>
        <taxon>Acerihabitans</taxon>
    </lineage>
</organism>
<dbReference type="InterPro" id="IPR025317">
    <property type="entry name" value="DUF4222"/>
</dbReference>
<proteinExistence type="predicted"/>
<protein>
    <submittedName>
        <fullName evidence="1">DUF4222 domain-containing protein</fullName>
    </submittedName>
</protein>
<accession>A0AAU7QG46</accession>
<name>A0AAU7QG46_9GAMM</name>
<sequence>MDEHRIPLDRRYRDFYGVAVHVIGWEPGKRRVIFMRDRYEYECAQPVERFQAKFKRLP</sequence>
<dbReference type="EMBL" id="CP157947">
    <property type="protein sequence ID" value="XBS71131.1"/>
    <property type="molecule type" value="Genomic_DNA"/>
</dbReference>
<evidence type="ECO:0000313" key="1">
    <source>
        <dbReference type="EMBL" id="XBS71131.1"/>
    </source>
</evidence>
<dbReference type="AlphaFoldDB" id="A0AAU7QG46"/>